<reference evidence="2" key="1">
    <citation type="submission" date="2020-12" db="EMBL/GenBank/DDBJ databases">
        <title>Metabolic potential, ecology and presence of endohyphal bacteria is reflected in genomic diversity of Mucoromycotina.</title>
        <authorList>
            <person name="Muszewska A."/>
            <person name="Okrasinska A."/>
            <person name="Steczkiewicz K."/>
            <person name="Drgas O."/>
            <person name="Orlowska M."/>
            <person name="Perlinska-Lenart U."/>
            <person name="Aleksandrzak-Piekarczyk T."/>
            <person name="Szatraj K."/>
            <person name="Zielenkiewicz U."/>
            <person name="Pilsyk S."/>
            <person name="Malc E."/>
            <person name="Mieczkowski P."/>
            <person name="Kruszewska J.S."/>
            <person name="Biernat P."/>
            <person name="Pawlowska J."/>
        </authorList>
    </citation>
    <scope>NUCLEOTIDE SEQUENCE</scope>
    <source>
        <strain evidence="2">WA0000051536</strain>
    </source>
</reference>
<dbReference type="PANTHER" id="PTHR13155:SF1">
    <property type="entry name" value="A-KINASE ANCHOR PROTEIN 10, MITOCHONDRIAL"/>
    <property type="match status" value="1"/>
</dbReference>
<dbReference type="InterPro" id="IPR036305">
    <property type="entry name" value="RGS_sf"/>
</dbReference>
<dbReference type="Gene3D" id="1.10.167.10">
    <property type="entry name" value="Regulator of G-protein Signalling 4, domain 2"/>
    <property type="match status" value="1"/>
</dbReference>
<dbReference type="EMBL" id="JAEPRA010000007">
    <property type="protein sequence ID" value="KAG2182826.1"/>
    <property type="molecule type" value="Genomic_DNA"/>
</dbReference>
<keyword evidence="1" id="KW-0812">Transmembrane</keyword>
<dbReference type="GO" id="GO:0008104">
    <property type="term" value="P:intracellular protein localization"/>
    <property type="evidence" value="ECO:0007669"/>
    <property type="project" value="TreeGrafter"/>
</dbReference>
<name>A0A8H7UEK3_9FUNG</name>
<feature type="transmembrane region" description="Helical" evidence="1">
    <location>
        <begin position="245"/>
        <end position="270"/>
    </location>
</feature>
<feature type="transmembrane region" description="Helical" evidence="1">
    <location>
        <begin position="282"/>
        <end position="304"/>
    </location>
</feature>
<sequence length="308" mass="35509">MKFLPSIRKSTESTQNLRSDELTSTELEANMTSHVPTLQQILDRKSLPPVCLYNLYIVMRDRLRNEEILDFYLDLKHHEVLWRKYIRSLVKGGILDESDVKEGVNSVSLATKVQMFEKKITTHATTSPQSSVRASVRVTSSFIRTPDILKDHQEQIIHLHKVQEAAERITHRYVVQSAHKELVELPLKLRVDIVGNLQDQGRYDPLIFADAKAWAFNAMQHFTYSKFIDIKANGNLTQWHQIFRLCFGLSVLFIAFTVELTMLFLGWQVWGSRTWGLLPFWIAAWSLISGLTALDPVLVIVLNLRHVT</sequence>
<keyword evidence="3" id="KW-1185">Reference proteome</keyword>
<dbReference type="PANTHER" id="PTHR13155">
    <property type="entry name" value="A-KINASE ANCHOR PROTEINS"/>
    <property type="match status" value="1"/>
</dbReference>
<accession>A0A8H7UEK3</accession>
<dbReference type="SUPFAM" id="SSF48097">
    <property type="entry name" value="Regulator of G-protein signaling, RGS"/>
    <property type="match status" value="1"/>
</dbReference>
<comment type="caution">
    <text evidence="2">The sequence shown here is derived from an EMBL/GenBank/DDBJ whole genome shotgun (WGS) entry which is preliminary data.</text>
</comment>
<dbReference type="Proteomes" id="UP000612746">
    <property type="component" value="Unassembled WGS sequence"/>
</dbReference>
<organism evidence="2 3">
    <name type="scientific">Umbelopsis vinacea</name>
    <dbReference type="NCBI Taxonomy" id="44442"/>
    <lineage>
        <taxon>Eukaryota</taxon>
        <taxon>Fungi</taxon>
        <taxon>Fungi incertae sedis</taxon>
        <taxon>Mucoromycota</taxon>
        <taxon>Mucoromycotina</taxon>
        <taxon>Umbelopsidomycetes</taxon>
        <taxon>Umbelopsidales</taxon>
        <taxon>Umbelopsidaceae</taxon>
        <taxon>Umbelopsis</taxon>
    </lineage>
</organism>
<dbReference type="InterPro" id="IPR044926">
    <property type="entry name" value="RGS_subdomain_2"/>
</dbReference>
<evidence type="ECO:0000256" key="1">
    <source>
        <dbReference type="SAM" id="Phobius"/>
    </source>
</evidence>
<dbReference type="GO" id="GO:0005886">
    <property type="term" value="C:plasma membrane"/>
    <property type="evidence" value="ECO:0007669"/>
    <property type="project" value="TreeGrafter"/>
</dbReference>
<dbReference type="AlphaFoldDB" id="A0A8H7UEK3"/>
<gene>
    <name evidence="2" type="ORF">INT44_005807</name>
</gene>
<evidence type="ECO:0000313" key="2">
    <source>
        <dbReference type="EMBL" id="KAG2182826.1"/>
    </source>
</evidence>
<protein>
    <recommendedName>
        <fullName evidence="4">RGS domain-containing protein</fullName>
    </recommendedName>
</protein>
<evidence type="ECO:0000313" key="3">
    <source>
        <dbReference type="Proteomes" id="UP000612746"/>
    </source>
</evidence>
<evidence type="ECO:0008006" key="4">
    <source>
        <dbReference type="Google" id="ProtNLM"/>
    </source>
</evidence>
<keyword evidence="1" id="KW-1133">Transmembrane helix</keyword>
<dbReference type="OrthoDB" id="5876363at2759"/>
<dbReference type="InterPro" id="IPR052246">
    <property type="entry name" value="Cell_Polariz_PKAAnc"/>
</dbReference>
<keyword evidence="1" id="KW-0472">Membrane</keyword>
<proteinExistence type="predicted"/>